<keyword evidence="1" id="KW-0472">Membrane</keyword>
<evidence type="ECO:0000313" key="2">
    <source>
        <dbReference type="EMBL" id="QDT11342.1"/>
    </source>
</evidence>
<reference evidence="2 3" key="1">
    <citation type="submission" date="2019-02" db="EMBL/GenBank/DDBJ databases">
        <title>Deep-cultivation of Planctomycetes and their phenomic and genomic characterization uncovers novel biology.</title>
        <authorList>
            <person name="Wiegand S."/>
            <person name="Jogler M."/>
            <person name="Boedeker C."/>
            <person name="Pinto D."/>
            <person name="Vollmers J."/>
            <person name="Rivas-Marin E."/>
            <person name="Kohn T."/>
            <person name="Peeters S.H."/>
            <person name="Heuer A."/>
            <person name="Rast P."/>
            <person name="Oberbeckmann S."/>
            <person name="Bunk B."/>
            <person name="Jeske O."/>
            <person name="Meyerdierks A."/>
            <person name="Storesund J.E."/>
            <person name="Kallscheuer N."/>
            <person name="Luecker S."/>
            <person name="Lage O.M."/>
            <person name="Pohl T."/>
            <person name="Merkel B.J."/>
            <person name="Hornburger P."/>
            <person name="Mueller R.-W."/>
            <person name="Bruemmer F."/>
            <person name="Labrenz M."/>
            <person name="Spormann A.M."/>
            <person name="Op den Camp H."/>
            <person name="Overmann J."/>
            <person name="Amann R."/>
            <person name="Jetten M.S.M."/>
            <person name="Mascher T."/>
            <person name="Medema M.H."/>
            <person name="Devos D.P."/>
            <person name="Kaster A.-K."/>
            <person name="Ovreas L."/>
            <person name="Rohde M."/>
            <person name="Galperin M.Y."/>
            <person name="Jogler C."/>
        </authorList>
    </citation>
    <scope>NUCLEOTIDE SEQUENCE [LARGE SCALE GENOMIC DNA]</scope>
    <source>
        <strain evidence="2 3">K23_9</strain>
    </source>
</reference>
<organism evidence="2 3">
    <name type="scientific">Stieleria marina</name>
    <dbReference type="NCBI Taxonomy" id="1930275"/>
    <lineage>
        <taxon>Bacteria</taxon>
        <taxon>Pseudomonadati</taxon>
        <taxon>Planctomycetota</taxon>
        <taxon>Planctomycetia</taxon>
        <taxon>Pirellulales</taxon>
        <taxon>Pirellulaceae</taxon>
        <taxon>Stieleria</taxon>
    </lineage>
</organism>
<feature type="transmembrane region" description="Helical" evidence="1">
    <location>
        <begin position="155"/>
        <end position="174"/>
    </location>
</feature>
<keyword evidence="1" id="KW-1133">Transmembrane helix</keyword>
<gene>
    <name evidence="2" type="ORF">K239x_33370</name>
</gene>
<dbReference type="AlphaFoldDB" id="A0A517NW38"/>
<protein>
    <submittedName>
        <fullName evidence="2">Uncharacterized protein</fullName>
    </submittedName>
</protein>
<evidence type="ECO:0000256" key="1">
    <source>
        <dbReference type="SAM" id="Phobius"/>
    </source>
</evidence>
<sequence length="235" mass="25383">MKRSAACIDFLLVTLAVTTILLSLLPLVAKQQSPMADSAIDGTPQKLATASRGAVELPRTKRAAEVVADPRVAVARWQSEVDTFYARRDQHTQRDAAKTLQSPESTTTSAVQTVSYDVAASPKPSLPVAKTSSASTSAQSLPKTHFGVVLQDRHVPMTFFFSICGGLLLALGYLEWSRQTPEVKPVAIEFHDSQDEVTHVAFDPKWGTLKPSKSVTARRATLASVVIWALASLVL</sequence>
<dbReference type="Proteomes" id="UP000319817">
    <property type="component" value="Chromosome"/>
</dbReference>
<dbReference type="RefSeq" id="WP_145419191.1">
    <property type="nucleotide sequence ID" value="NZ_CP036526.1"/>
</dbReference>
<proteinExistence type="predicted"/>
<keyword evidence="1" id="KW-0812">Transmembrane</keyword>
<keyword evidence="3" id="KW-1185">Reference proteome</keyword>
<name>A0A517NW38_9BACT</name>
<accession>A0A517NW38</accession>
<evidence type="ECO:0000313" key="3">
    <source>
        <dbReference type="Proteomes" id="UP000319817"/>
    </source>
</evidence>
<dbReference type="EMBL" id="CP036526">
    <property type="protein sequence ID" value="QDT11342.1"/>
    <property type="molecule type" value="Genomic_DNA"/>
</dbReference>